<organism evidence="1">
    <name type="scientific">viral metagenome</name>
    <dbReference type="NCBI Taxonomy" id="1070528"/>
    <lineage>
        <taxon>unclassified sequences</taxon>
        <taxon>metagenomes</taxon>
        <taxon>organismal metagenomes</taxon>
    </lineage>
</organism>
<protein>
    <submittedName>
        <fullName evidence="1">Uncharacterized protein</fullName>
    </submittedName>
</protein>
<sequence>MFMREKVNQFFLVKGNREKRYSLQVVGHSFHLFQSL</sequence>
<proteinExistence type="predicted"/>
<evidence type="ECO:0000313" key="1">
    <source>
        <dbReference type="EMBL" id="QHT77307.1"/>
    </source>
</evidence>
<dbReference type="AlphaFoldDB" id="A0A6C0HA65"/>
<reference evidence="1" key="1">
    <citation type="journal article" date="2020" name="Nature">
        <title>Giant virus diversity and host interactions through global metagenomics.</title>
        <authorList>
            <person name="Schulz F."/>
            <person name="Roux S."/>
            <person name="Paez-Espino D."/>
            <person name="Jungbluth S."/>
            <person name="Walsh D.A."/>
            <person name="Denef V.J."/>
            <person name="McMahon K.D."/>
            <person name="Konstantinidis K.T."/>
            <person name="Eloe-Fadrosh E.A."/>
            <person name="Kyrpides N.C."/>
            <person name="Woyke T."/>
        </authorList>
    </citation>
    <scope>NUCLEOTIDE SEQUENCE</scope>
    <source>
        <strain evidence="1">GVMAG-M-3300023179-86</strain>
    </source>
</reference>
<accession>A0A6C0HA65</accession>
<dbReference type="EMBL" id="MN739917">
    <property type="protein sequence ID" value="QHT77307.1"/>
    <property type="molecule type" value="Genomic_DNA"/>
</dbReference>
<name>A0A6C0HA65_9ZZZZ</name>